<dbReference type="OrthoDB" id="9113268at2"/>
<dbReference type="RefSeq" id="WP_138086053.1">
    <property type="nucleotide sequence ID" value="NZ_VAUV01000006.1"/>
</dbReference>
<evidence type="ECO:0000313" key="1">
    <source>
        <dbReference type="EMBL" id="TLD71198.1"/>
    </source>
</evidence>
<comment type="caution">
    <text evidence="1">The sequence shown here is derived from an EMBL/GenBank/DDBJ whole genome shotgun (WGS) entry which is preliminary data.</text>
</comment>
<dbReference type="Proteomes" id="UP000306196">
    <property type="component" value="Unassembled WGS sequence"/>
</dbReference>
<name>A0A5R8KFW7_9BACT</name>
<sequence length="499" mass="55986">MSHPIPLSDTPTRWEPVLESCLQELRAFITTPGLGSLGLGVADLDMQLWMLGQEWLREHPPLTPATGLRDVYLTTQIYDKGGHTPLIGDFARALASDENTGDSAPPHLIVTNLLAHNKPKISQAILDRLDFHSDQITLLTGPTLDERLHQLFTQLITLRPKRLFLFHHPDDPLPCVVAHDAICPRRYLVHHADATPSFGLHLPDTPVIELNPYAAALSRSQGLDPGLLIPTCPDPGPRPTGFLSRGKLVTATCGSEHKYIGATSCPYTQAVAVILRTTGGWHIHIGPLSETLLAEIHAGLDRFQIPPDRFTHVRWAPSLAHCLWEHHCDLYLSSYPIDGARANAEVAASSTPHLRRLCHPGTPASPDFFEYEGGLTWRNWDDLIATLQTLIAEPTSLENRSVAIRESYQRLHHPEIFAANLRELLDHGPGHQDPQSESRQLQVMRTVMHHSLVQARKNHLELLRHRDQTIAKIQSLEQTIQSLQRPVRRWWQPFRTQSD</sequence>
<evidence type="ECO:0008006" key="3">
    <source>
        <dbReference type="Google" id="ProtNLM"/>
    </source>
</evidence>
<accession>A0A5R8KFW7</accession>
<gene>
    <name evidence="1" type="ORF">FEM03_09855</name>
</gene>
<proteinExistence type="predicted"/>
<reference evidence="1 2" key="1">
    <citation type="submission" date="2019-05" db="EMBL/GenBank/DDBJ databases">
        <title>Verrucobacter flavum gen. nov., sp. nov. a new member of the family Verrucomicrobiaceae.</title>
        <authorList>
            <person name="Szuroczki S."/>
            <person name="Abbaszade G."/>
            <person name="Szabo A."/>
            <person name="Felfoldi T."/>
            <person name="Schumann P."/>
            <person name="Boka K."/>
            <person name="Keki Z."/>
            <person name="Toumi M."/>
            <person name="Toth E."/>
        </authorList>
    </citation>
    <scope>NUCLEOTIDE SEQUENCE [LARGE SCALE GENOMIC DNA]</scope>
    <source>
        <strain evidence="1 2">MG-N-17</strain>
    </source>
</reference>
<dbReference type="EMBL" id="VAUV01000006">
    <property type="protein sequence ID" value="TLD71198.1"/>
    <property type="molecule type" value="Genomic_DNA"/>
</dbReference>
<keyword evidence="2" id="KW-1185">Reference proteome</keyword>
<organism evidence="1 2">
    <name type="scientific">Phragmitibacter flavus</name>
    <dbReference type="NCBI Taxonomy" id="2576071"/>
    <lineage>
        <taxon>Bacteria</taxon>
        <taxon>Pseudomonadati</taxon>
        <taxon>Verrucomicrobiota</taxon>
        <taxon>Verrucomicrobiia</taxon>
        <taxon>Verrucomicrobiales</taxon>
        <taxon>Verrucomicrobiaceae</taxon>
        <taxon>Phragmitibacter</taxon>
    </lineage>
</organism>
<dbReference type="AlphaFoldDB" id="A0A5R8KFW7"/>
<protein>
    <recommendedName>
        <fullName evidence="3">Glycosyltransferase family 4 protein</fullName>
    </recommendedName>
</protein>
<evidence type="ECO:0000313" key="2">
    <source>
        <dbReference type="Proteomes" id="UP000306196"/>
    </source>
</evidence>